<dbReference type="PANTHER" id="PTHR23407">
    <property type="entry name" value="ATPASE INHIBITOR/5-FORMYLTETRAHYDROFOLATE CYCLO-LIGASE"/>
    <property type="match status" value="1"/>
</dbReference>
<keyword evidence="6" id="KW-1185">Reference proteome</keyword>
<dbReference type="PANTHER" id="PTHR23407:SF1">
    <property type="entry name" value="5-FORMYLTETRAHYDROFOLATE CYCLO-LIGASE"/>
    <property type="match status" value="1"/>
</dbReference>
<evidence type="ECO:0000313" key="5">
    <source>
        <dbReference type="EMBL" id="GJH43753.1"/>
    </source>
</evidence>
<gene>
    <name evidence="5" type="ORF">PA42_19270</name>
</gene>
<dbReference type="EC" id="6.3.3.2" evidence="4"/>
<comment type="similarity">
    <text evidence="1 4">Belongs to the 5-formyltetrahydrofolate cyclo-ligase family.</text>
</comment>
<dbReference type="Pfam" id="PF01812">
    <property type="entry name" value="5-FTHF_cyc-lig"/>
    <property type="match status" value="1"/>
</dbReference>
<keyword evidence="2 4" id="KW-0547">Nucleotide-binding</keyword>
<keyword evidence="4" id="KW-0479">Metal-binding</keyword>
<proteinExistence type="inferred from homology"/>
<dbReference type="NCBIfam" id="TIGR02727">
    <property type="entry name" value="MTHFS_bact"/>
    <property type="match status" value="1"/>
</dbReference>
<evidence type="ECO:0000256" key="4">
    <source>
        <dbReference type="RuleBase" id="RU361279"/>
    </source>
</evidence>
<evidence type="ECO:0000313" key="6">
    <source>
        <dbReference type="Proteomes" id="UP001052140"/>
    </source>
</evidence>
<reference evidence="5" key="1">
    <citation type="submission" date="2024-05" db="EMBL/GenBank/DDBJ databases">
        <title>Determining zoonotic pasteurella genome.</title>
        <authorList>
            <person name="Maeda T."/>
            <person name="Takahashi T."/>
            <person name="Yoshida H."/>
        </authorList>
    </citation>
    <scope>NUCLEOTIDE SEQUENCE</scope>
    <source>
        <strain evidence="5">PA42</strain>
    </source>
</reference>
<comment type="cofactor">
    <cofactor evidence="4">
        <name>Mg(2+)</name>
        <dbReference type="ChEBI" id="CHEBI:18420"/>
    </cofactor>
</comment>
<dbReference type="InterPro" id="IPR037171">
    <property type="entry name" value="NagB/RpiA_transferase-like"/>
</dbReference>
<comment type="catalytic activity">
    <reaction evidence="4">
        <text>(6S)-5-formyl-5,6,7,8-tetrahydrofolate + ATP = (6R)-5,10-methenyltetrahydrofolate + ADP + phosphate</text>
        <dbReference type="Rhea" id="RHEA:10488"/>
        <dbReference type="ChEBI" id="CHEBI:30616"/>
        <dbReference type="ChEBI" id="CHEBI:43474"/>
        <dbReference type="ChEBI" id="CHEBI:57455"/>
        <dbReference type="ChEBI" id="CHEBI:57457"/>
        <dbReference type="ChEBI" id="CHEBI:456216"/>
        <dbReference type="EC" id="6.3.3.2"/>
    </reaction>
</comment>
<dbReference type="InterPro" id="IPR002698">
    <property type="entry name" value="FTHF_cligase"/>
</dbReference>
<dbReference type="EMBL" id="BPUX01000028">
    <property type="protein sequence ID" value="GJH43753.1"/>
    <property type="molecule type" value="Genomic_DNA"/>
</dbReference>
<protein>
    <recommendedName>
        <fullName evidence="4">5-formyltetrahydrofolate cyclo-ligase</fullName>
        <ecNumber evidence="4">6.3.3.2</ecNumber>
    </recommendedName>
</protein>
<dbReference type="RefSeq" id="WP_160531743.1">
    <property type="nucleotide sequence ID" value="NZ_BPUX01000028.1"/>
</dbReference>
<dbReference type="SUPFAM" id="SSF100950">
    <property type="entry name" value="NagB/RpiA/CoA transferase-like"/>
    <property type="match status" value="1"/>
</dbReference>
<organism evidence="5 6">
    <name type="scientific">Pasteurella canis</name>
    <dbReference type="NCBI Taxonomy" id="753"/>
    <lineage>
        <taxon>Bacteria</taxon>
        <taxon>Pseudomonadati</taxon>
        <taxon>Pseudomonadota</taxon>
        <taxon>Gammaproteobacteria</taxon>
        <taxon>Pasteurellales</taxon>
        <taxon>Pasteurellaceae</taxon>
        <taxon>Pasteurella</taxon>
    </lineage>
</organism>
<name>A0ABQ4VJD6_9PAST</name>
<dbReference type="PIRSF" id="PIRSF006806">
    <property type="entry name" value="FTHF_cligase"/>
    <property type="match status" value="1"/>
</dbReference>
<keyword evidence="3 4" id="KW-0067">ATP-binding</keyword>
<sequence>MNTHSLLRQKIRRQVRQLRQKLTTFEQKQAEIIVTQKALQFIDQKQAQNIALYLAFDGEISTQLLIEHLWEQGKNVFLPVLHPFCAGHLLFLGYQPKTLMQKNTFGIWQPKLNVQQVLPLNEIDIIFVPLVAFDQQGNRLGMGGGFYDRTLQNWQQKSFIPIGLAHQCQQVEHLPLASWDIPLAQILVG</sequence>
<dbReference type="Gene3D" id="3.40.50.10420">
    <property type="entry name" value="NagB/RpiA/CoA transferase-like"/>
    <property type="match status" value="1"/>
</dbReference>
<keyword evidence="4" id="KW-0460">Magnesium</keyword>
<evidence type="ECO:0000256" key="2">
    <source>
        <dbReference type="ARBA" id="ARBA00022741"/>
    </source>
</evidence>
<evidence type="ECO:0000256" key="1">
    <source>
        <dbReference type="ARBA" id="ARBA00010638"/>
    </source>
</evidence>
<comment type="caution">
    <text evidence="5">The sequence shown here is derived from an EMBL/GenBank/DDBJ whole genome shotgun (WGS) entry which is preliminary data.</text>
</comment>
<dbReference type="Proteomes" id="UP001052140">
    <property type="component" value="Unassembled WGS sequence"/>
</dbReference>
<dbReference type="InterPro" id="IPR024185">
    <property type="entry name" value="FTHF_cligase-like_sf"/>
</dbReference>
<evidence type="ECO:0000256" key="3">
    <source>
        <dbReference type="ARBA" id="ARBA00022840"/>
    </source>
</evidence>
<dbReference type="GeneID" id="69687352"/>
<accession>A0ABQ4VJD6</accession>